<feature type="region of interest" description="Disordered" evidence="1">
    <location>
        <begin position="885"/>
        <end position="1043"/>
    </location>
</feature>
<feature type="compositionally biased region" description="Basic and acidic residues" evidence="1">
    <location>
        <begin position="995"/>
        <end position="1015"/>
    </location>
</feature>
<proteinExistence type="predicted"/>
<dbReference type="PANTHER" id="PTHR46411:SF3">
    <property type="entry name" value="AAA+ ATPASE DOMAIN-CONTAINING PROTEIN"/>
    <property type="match status" value="1"/>
</dbReference>
<feature type="region of interest" description="Disordered" evidence="1">
    <location>
        <begin position="106"/>
        <end position="139"/>
    </location>
</feature>
<comment type="caution">
    <text evidence="3">The sequence shown here is derived from an EMBL/GenBank/DDBJ whole genome shotgun (WGS) entry which is preliminary data.</text>
</comment>
<name>A0AA38XNI0_9EURO</name>
<evidence type="ECO:0000259" key="2">
    <source>
        <dbReference type="SMART" id="SM00382"/>
    </source>
</evidence>
<dbReference type="Gene3D" id="3.40.50.300">
    <property type="entry name" value="P-loop containing nucleotide triphosphate hydrolases"/>
    <property type="match status" value="1"/>
</dbReference>
<dbReference type="Pfam" id="PF22942">
    <property type="entry name" value="DUF7025"/>
    <property type="match status" value="1"/>
</dbReference>
<feature type="compositionally biased region" description="Low complexity" evidence="1">
    <location>
        <begin position="978"/>
        <end position="993"/>
    </location>
</feature>
<sequence length="1043" mass="119341">MSGYSELMQRILVLEQQLASSSNNDDGISMAGKLAGAEVKADLGVIFENGIKDNADQQQILPLSCERTWSDFMNKHTSDSHEYALEILPEEPDYYHRKKILASLERKHGKSRGAVAAANTKTDPKPSPSSSRQRPIPNRIRINSTSILKTLKTFDEHIDATASLVMLRPFKFLVHYERQIRDAVQLLEQESIERESNTSLAVSEHSTSYQLSPNVHGIAISPEEKEIRQENLQHMRCLVDFIDRYIKPTISRLEDISYGKIHFLDLWYLFKPGDDINMPLKVQDTSIAVDAVASTPETFNSRYNQLWRVTGTSGGRPNISVAQSRNMSLRSNPFRVDCYYIDFHGRYFRPTVHTFEIMPFKGEIDITSLDFYPTRYLGVTQQQEMLQGHLERGKSTFEAMAHSFTHFFYSGPTLMKHPCGCRMQDGPTIQEHIESEVIVDFKMALRKHPSWQPEREPWKDTVIERRELQETFPVQYWNDRGRTKLESTEYDQVYNDYFIDRERAIIFKNNEQIFAPIPSGWIDNKSMLPDKDIKLLPSRVFAFVLRTRTFAPLWLWGLQAIKAKTEGLDNLQLKDNTFKDTLQALVKTHFLQKQSQNSPDFEYDIVRGKGKGLVILLHGAPGVGKTFTAESVAAANGQPLLQITCGKDTYQRKVEKSDPHKGDLGLKPKEVDTALKETFHYAQHWKCVLLLDECDIFLTQRNKTDVKRNALVSVFLRVLEFYTGVLFLTTNRVGALDEAIKSRITWVSYYPPLNWEQTKRIWQTNIKRVEKGNKNLEVHRKSIMKFAERHFHASMAESAVWNGRRIQNAFKVAAALAHWEAYSKEEQGQTQQLAAADEEDDRRSTLSAKQFKMYAAGTQAFDTYLKEATGLNDADRSWQAMERADDFEPEDDISPFSPGYERNISSSTLPAPDFRRTSSASLAPPPAQGRAFSPNLRPQLPARQSTSQLLEHQRSTTFSRQTVAGTSPQTTEPRRRSSQLNPLSPSSLPALRRQASNEHRGSIDHDFSRQSHAEYDDTALESEETYSLNDTEPEDEEYSESDD</sequence>
<feature type="domain" description="AAA+ ATPase" evidence="2">
    <location>
        <begin position="611"/>
        <end position="751"/>
    </location>
</feature>
<dbReference type="SMART" id="SM00382">
    <property type="entry name" value="AAA"/>
    <property type="match status" value="1"/>
</dbReference>
<dbReference type="SUPFAM" id="SSF52540">
    <property type="entry name" value="P-loop containing nucleoside triphosphate hydrolases"/>
    <property type="match status" value="1"/>
</dbReference>
<gene>
    <name evidence="3" type="ORF">H2200_000421</name>
</gene>
<dbReference type="Pfam" id="PF00004">
    <property type="entry name" value="AAA"/>
    <property type="match status" value="1"/>
</dbReference>
<dbReference type="AlphaFoldDB" id="A0AA38XNI0"/>
<dbReference type="InterPro" id="IPR003959">
    <property type="entry name" value="ATPase_AAA_core"/>
</dbReference>
<evidence type="ECO:0000256" key="1">
    <source>
        <dbReference type="SAM" id="MobiDB-lite"/>
    </source>
</evidence>
<feature type="compositionally biased region" description="Acidic residues" evidence="1">
    <location>
        <begin position="1031"/>
        <end position="1043"/>
    </location>
</feature>
<evidence type="ECO:0000313" key="3">
    <source>
        <dbReference type="EMBL" id="KAJ9616702.1"/>
    </source>
</evidence>
<feature type="compositionally biased region" description="Polar residues" evidence="1">
    <location>
        <begin position="942"/>
        <end position="971"/>
    </location>
</feature>
<dbReference type="PANTHER" id="PTHR46411">
    <property type="entry name" value="FAMILY ATPASE, PUTATIVE-RELATED"/>
    <property type="match status" value="1"/>
</dbReference>
<accession>A0AA38XNI0</accession>
<keyword evidence="4" id="KW-1185">Reference proteome</keyword>
<organism evidence="3 4">
    <name type="scientific">Cladophialophora chaetospira</name>
    <dbReference type="NCBI Taxonomy" id="386627"/>
    <lineage>
        <taxon>Eukaryota</taxon>
        <taxon>Fungi</taxon>
        <taxon>Dikarya</taxon>
        <taxon>Ascomycota</taxon>
        <taxon>Pezizomycotina</taxon>
        <taxon>Eurotiomycetes</taxon>
        <taxon>Chaetothyriomycetidae</taxon>
        <taxon>Chaetothyriales</taxon>
        <taxon>Herpotrichiellaceae</taxon>
        <taxon>Cladophialophora</taxon>
    </lineage>
</organism>
<dbReference type="InterPro" id="IPR054289">
    <property type="entry name" value="DUF7025"/>
</dbReference>
<feature type="compositionally biased region" description="Low complexity" evidence="1">
    <location>
        <begin position="128"/>
        <end position="139"/>
    </location>
</feature>
<dbReference type="GO" id="GO:0016887">
    <property type="term" value="F:ATP hydrolysis activity"/>
    <property type="evidence" value="ECO:0007669"/>
    <property type="project" value="InterPro"/>
</dbReference>
<reference evidence="3" key="1">
    <citation type="submission" date="2022-10" db="EMBL/GenBank/DDBJ databases">
        <title>Culturing micro-colonial fungi from biological soil crusts in the Mojave desert and describing Neophaeococcomyces mojavensis, and introducing the new genera and species Taxawa tesnikishii.</title>
        <authorList>
            <person name="Kurbessoian T."/>
            <person name="Stajich J.E."/>
        </authorList>
    </citation>
    <scope>NUCLEOTIDE SEQUENCE</scope>
    <source>
        <strain evidence="3">TK_41</strain>
    </source>
</reference>
<dbReference type="InterPro" id="IPR027417">
    <property type="entry name" value="P-loop_NTPase"/>
</dbReference>
<dbReference type="Proteomes" id="UP001172673">
    <property type="component" value="Unassembled WGS sequence"/>
</dbReference>
<dbReference type="InterPro" id="IPR056599">
    <property type="entry name" value="AAA_lid_fung"/>
</dbReference>
<protein>
    <recommendedName>
        <fullName evidence="2">AAA+ ATPase domain-containing protein</fullName>
    </recommendedName>
</protein>
<evidence type="ECO:0000313" key="4">
    <source>
        <dbReference type="Proteomes" id="UP001172673"/>
    </source>
</evidence>
<dbReference type="EMBL" id="JAPDRK010000001">
    <property type="protein sequence ID" value="KAJ9616702.1"/>
    <property type="molecule type" value="Genomic_DNA"/>
</dbReference>
<dbReference type="InterPro" id="IPR003593">
    <property type="entry name" value="AAA+_ATPase"/>
</dbReference>
<dbReference type="Pfam" id="PF23232">
    <property type="entry name" value="AAA_lid_13"/>
    <property type="match status" value="1"/>
</dbReference>
<dbReference type="GO" id="GO:0005524">
    <property type="term" value="F:ATP binding"/>
    <property type="evidence" value="ECO:0007669"/>
    <property type="project" value="InterPro"/>
</dbReference>